<feature type="region of interest" description="Disordered" evidence="6">
    <location>
        <begin position="300"/>
        <end position="327"/>
    </location>
</feature>
<evidence type="ECO:0000256" key="1">
    <source>
        <dbReference type="ARBA" id="ARBA00004651"/>
    </source>
</evidence>
<dbReference type="EMBL" id="JBHTKB010000001">
    <property type="protein sequence ID" value="MFD0912320.1"/>
    <property type="molecule type" value="Genomic_DNA"/>
</dbReference>
<gene>
    <name evidence="8" type="ORF">ACFQ1Z_02065</name>
</gene>
<feature type="compositionally biased region" description="Basic residues" evidence="6">
    <location>
        <begin position="311"/>
        <end position="327"/>
    </location>
</feature>
<reference evidence="9" key="1">
    <citation type="journal article" date="2019" name="Int. J. Syst. Evol. Microbiol.">
        <title>The Global Catalogue of Microorganisms (GCM) 10K type strain sequencing project: providing services to taxonomists for standard genome sequencing and annotation.</title>
        <authorList>
            <consortium name="The Broad Institute Genomics Platform"/>
            <consortium name="The Broad Institute Genome Sequencing Center for Infectious Disease"/>
            <person name="Wu L."/>
            <person name="Ma J."/>
        </authorList>
    </citation>
    <scope>NUCLEOTIDE SEQUENCE [LARGE SCALE GENOMIC DNA]</scope>
    <source>
        <strain evidence="9">CCUG 58412</strain>
    </source>
</reference>
<evidence type="ECO:0000313" key="8">
    <source>
        <dbReference type="EMBL" id="MFD0912320.1"/>
    </source>
</evidence>
<evidence type="ECO:0000256" key="3">
    <source>
        <dbReference type="ARBA" id="ARBA00022692"/>
    </source>
</evidence>
<dbReference type="PIRSF" id="PIRSF035875">
    <property type="entry name" value="RNase_BN"/>
    <property type="match status" value="1"/>
</dbReference>
<feature type="transmembrane region" description="Helical" evidence="7">
    <location>
        <begin position="28"/>
        <end position="52"/>
    </location>
</feature>
<organism evidence="8 9">
    <name type="scientific">Methylophilus luteus</name>
    <dbReference type="NCBI Taxonomy" id="640108"/>
    <lineage>
        <taxon>Bacteria</taxon>
        <taxon>Pseudomonadati</taxon>
        <taxon>Pseudomonadota</taxon>
        <taxon>Betaproteobacteria</taxon>
        <taxon>Nitrosomonadales</taxon>
        <taxon>Methylophilaceae</taxon>
        <taxon>Methylophilus</taxon>
    </lineage>
</organism>
<keyword evidence="5 7" id="KW-0472">Membrane</keyword>
<feature type="transmembrane region" description="Helical" evidence="7">
    <location>
        <begin position="211"/>
        <end position="234"/>
    </location>
</feature>
<dbReference type="Pfam" id="PF03631">
    <property type="entry name" value="Virul_fac_BrkB"/>
    <property type="match status" value="1"/>
</dbReference>
<dbReference type="PANTHER" id="PTHR30213:SF1">
    <property type="entry name" value="INNER MEMBRANE PROTEIN YHJD"/>
    <property type="match status" value="1"/>
</dbReference>
<dbReference type="InterPro" id="IPR017039">
    <property type="entry name" value="Virul_fac_BrkB"/>
</dbReference>
<name>A0ABW3F5V2_9PROT</name>
<keyword evidence="3 7" id="KW-0812">Transmembrane</keyword>
<dbReference type="RefSeq" id="WP_379055140.1">
    <property type="nucleotide sequence ID" value="NZ_JBHTKB010000001.1"/>
</dbReference>
<keyword evidence="9" id="KW-1185">Reference proteome</keyword>
<evidence type="ECO:0000256" key="6">
    <source>
        <dbReference type="SAM" id="MobiDB-lite"/>
    </source>
</evidence>
<comment type="caution">
    <text evidence="8">The sequence shown here is derived from an EMBL/GenBank/DDBJ whole genome shotgun (WGS) entry which is preliminary data.</text>
</comment>
<dbReference type="NCBIfam" id="TIGR00765">
    <property type="entry name" value="yihY_not_rbn"/>
    <property type="match status" value="1"/>
</dbReference>
<protein>
    <submittedName>
        <fullName evidence="8">YihY/virulence factor BrkB family protein</fullName>
    </submittedName>
</protein>
<evidence type="ECO:0000256" key="5">
    <source>
        <dbReference type="ARBA" id="ARBA00023136"/>
    </source>
</evidence>
<feature type="transmembrane region" description="Helical" evidence="7">
    <location>
        <begin position="172"/>
        <end position="199"/>
    </location>
</feature>
<evidence type="ECO:0000256" key="2">
    <source>
        <dbReference type="ARBA" id="ARBA00022475"/>
    </source>
</evidence>
<dbReference type="Proteomes" id="UP001597128">
    <property type="component" value="Unassembled WGS sequence"/>
</dbReference>
<dbReference type="PANTHER" id="PTHR30213">
    <property type="entry name" value="INNER MEMBRANE PROTEIN YHJD"/>
    <property type="match status" value="1"/>
</dbReference>
<feature type="transmembrane region" description="Helical" evidence="7">
    <location>
        <begin position="254"/>
        <end position="273"/>
    </location>
</feature>
<evidence type="ECO:0000256" key="4">
    <source>
        <dbReference type="ARBA" id="ARBA00022989"/>
    </source>
</evidence>
<accession>A0ABW3F5V2</accession>
<evidence type="ECO:0000256" key="7">
    <source>
        <dbReference type="SAM" id="Phobius"/>
    </source>
</evidence>
<feature type="compositionally biased region" description="Basic and acidic residues" evidence="6">
    <location>
        <begin position="300"/>
        <end position="309"/>
    </location>
</feature>
<comment type="subcellular location">
    <subcellularLocation>
        <location evidence="1">Cell membrane</location>
        <topology evidence="1">Multi-pass membrane protein</topology>
    </subcellularLocation>
</comment>
<keyword evidence="2" id="KW-1003">Cell membrane</keyword>
<proteinExistence type="predicted"/>
<sequence>MTMKEVWVLIKSAFTAWSDDYAQSMGAALAYYTMFSIAPLLLIVISITGIIFGQEAARGEIFGQLNNLMGEQGAMAVQTLLESTSQPAEGVTATVIGIVLLLVGATSVFGELQNSLDRIWKAPVVTTSGIWNLVRARLLSFGMILGIGFLLMVSLVFSAGLSAMSKWWSPVLGGWIVVAGIFNFIFSFLLTTGMFAMIYKIMPRVNIRWSEVWIGATLTAALFTVGKWLIGIYIGKSAISSGYGAAGSLLALLIWIYYSAQIFLVGAEFTWAYSHIFGSRKNKEMPPELSDALAENGAKELDADSEVAKTARAKSTKPARKPPAKRK</sequence>
<keyword evidence="4 7" id="KW-1133">Transmembrane helix</keyword>
<feature type="transmembrane region" description="Helical" evidence="7">
    <location>
        <begin position="138"/>
        <end position="160"/>
    </location>
</feature>
<evidence type="ECO:0000313" key="9">
    <source>
        <dbReference type="Proteomes" id="UP001597128"/>
    </source>
</evidence>